<name>A0A396I7E3_MEDTR</name>
<organism evidence="1 2">
    <name type="scientific">Medicago truncatula</name>
    <name type="common">Barrel medic</name>
    <name type="synonym">Medicago tribuloides</name>
    <dbReference type="NCBI Taxonomy" id="3880"/>
    <lineage>
        <taxon>Eukaryota</taxon>
        <taxon>Viridiplantae</taxon>
        <taxon>Streptophyta</taxon>
        <taxon>Embryophyta</taxon>
        <taxon>Tracheophyta</taxon>
        <taxon>Spermatophyta</taxon>
        <taxon>Magnoliopsida</taxon>
        <taxon>eudicotyledons</taxon>
        <taxon>Gunneridae</taxon>
        <taxon>Pentapetalae</taxon>
        <taxon>rosids</taxon>
        <taxon>fabids</taxon>
        <taxon>Fabales</taxon>
        <taxon>Fabaceae</taxon>
        <taxon>Papilionoideae</taxon>
        <taxon>50 kb inversion clade</taxon>
        <taxon>NPAAA clade</taxon>
        <taxon>Hologalegina</taxon>
        <taxon>IRL clade</taxon>
        <taxon>Trifolieae</taxon>
        <taxon>Medicago</taxon>
    </lineage>
</organism>
<dbReference type="Gramene" id="rna23095">
    <property type="protein sequence ID" value="RHN60738.1"/>
    <property type="gene ID" value="gene23095"/>
</dbReference>
<proteinExistence type="predicted"/>
<reference evidence="2" key="1">
    <citation type="journal article" date="2018" name="Nat. Plants">
        <title>Whole-genome landscape of Medicago truncatula symbiotic genes.</title>
        <authorList>
            <person name="Pecrix Y."/>
            <person name="Staton S.E."/>
            <person name="Sallet E."/>
            <person name="Lelandais-Briere C."/>
            <person name="Moreau S."/>
            <person name="Carrere S."/>
            <person name="Blein T."/>
            <person name="Jardinaud M.F."/>
            <person name="Latrasse D."/>
            <person name="Zouine M."/>
            <person name="Zahm M."/>
            <person name="Kreplak J."/>
            <person name="Mayjonade B."/>
            <person name="Satge C."/>
            <person name="Perez M."/>
            <person name="Cauet S."/>
            <person name="Marande W."/>
            <person name="Chantry-Darmon C."/>
            <person name="Lopez-Roques C."/>
            <person name="Bouchez O."/>
            <person name="Berard A."/>
            <person name="Debelle F."/>
            <person name="Munos S."/>
            <person name="Bendahmane A."/>
            <person name="Berges H."/>
            <person name="Niebel A."/>
            <person name="Buitink J."/>
            <person name="Frugier F."/>
            <person name="Benhamed M."/>
            <person name="Crespi M."/>
            <person name="Gouzy J."/>
            <person name="Gamas P."/>
        </authorList>
    </citation>
    <scope>NUCLEOTIDE SEQUENCE [LARGE SCALE GENOMIC DNA]</scope>
    <source>
        <strain evidence="2">cv. Jemalong A17</strain>
    </source>
</reference>
<protein>
    <submittedName>
        <fullName evidence="1">Uncharacterized protein</fullName>
    </submittedName>
</protein>
<evidence type="ECO:0000313" key="2">
    <source>
        <dbReference type="Proteomes" id="UP000265566"/>
    </source>
</evidence>
<dbReference type="EMBL" id="PSQE01000004">
    <property type="protein sequence ID" value="RHN60738.1"/>
    <property type="molecule type" value="Genomic_DNA"/>
</dbReference>
<accession>A0A396I7E3</accession>
<sequence>MRDSLVSLNFTKYINLHVWIRKHANKLQSCQENKQNKISYE</sequence>
<gene>
    <name evidence="1" type="ORF">MtrunA17_Chr4g0029091</name>
</gene>
<comment type="caution">
    <text evidence="1">The sequence shown here is derived from an EMBL/GenBank/DDBJ whole genome shotgun (WGS) entry which is preliminary data.</text>
</comment>
<dbReference type="Proteomes" id="UP000265566">
    <property type="component" value="Chromosome 4"/>
</dbReference>
<evidence type="ECO:0000313" key="1">
    <source>
        <dbReference type="EMBL" id="RHN60738.1"/>
    </source>
</evidence>
<dbReference type="AlphaFoldDB" id="A0A396I7E3"/>